<dbReference type="AlphaFoldDB" id="A3MXK0"/>
<proteinExistence type="predicted"/>
<dbReference type="PANTHER" id="PTHR36302">
    <property type="entry name" value="BLR7088 PROTEIN"/>
    <property type="match status" value="1"/>
</dbReference>
<dbReference type="KEGG" id="pcl:Pcal_1951"/>
<evidence type="ECO:0008006" key="3">
    <source>
        <dbReference type="Google" id="ProtNLM"/>
    </source>
</evidence>
<dbReference type="GeneID" id="4909665"/>
<accession>A3MXK0</accession>
<reference evidence="1" key="1">
    <citation type="submission" date="2007-02" db="EMBL/GenBank/DDBJ databases">
        <title>Complete sequence of Pyrobaculum calidifontis JCM 11548.</title>
        <authorList>
            <consortium name="US DOE Joint Genome Institute"/>
            <person name="Copeland A."/>
            <person name="Lucas S."/>
            <person name="Lapidus A."/>
            <person name="Barry K."/>
            <person name="Glavina del Rio T."/>
            <person name="Dalin E."/>
            <person name="Tice H."/>
            <person name="Pitluck S."/>
            <person name="Chain P."/>
            <person name="Malfatti S."/>
            <person name="Shin M."/>
            <person name="Vergez L."/>
            <person name="Schmutz J."/>
            <person name="Larimer F."/>
            <person name="Land M."/>
            <person name="Hauser L."/>
            <person name="Kyrpides N."/>
            <person name="Mikhailova N."/>
            <person name="Cozen A.E."/>
            <person name="Fitz-Gibbon S.T."/>
            <person name="House C.H."/>
            <person name="Saltikov C."/>
            <person name="Lowe T.M."/>
            <person name="Richardson P."/>
        </authorList>
    </citation>
    <scope>NUCLEOTIDE SEQUENCE [LARGE SCALE GENOMIC DNA]</scope>
    <source>
        <strain evidence="1">JCM 11548</strain>
    </source>
</reference>
<dbReference type="Gene3D" id="2.60.40.1890">
    <property type="entry name" value="PCu(A)C copper chaperone"/>
    <property type="match status" value="1"/>
</dbReference>
<dbReference type="SUPFAM" id="SSF110087">
    <property type="entry name" value="DR1885-like metal-binding protein"/>
    <property type="match status" value="1"/>
</dbReference>
<evidence type="ECO:0000313" key="2">
    <source>
        <dbReference type="Proteomes" id="UP000001431"/>
    </source>
</evidence>
<dbReference type="HOGENOM" id="CLU_1821095_0_0_2"/>
<name>A3MXK0_PYRCJ</name>
<dbReference type="Proteomes" id="UP000001431">
    <property type="component" value="Chromosome"/>
</dbReference>
<dbReference type="EMBL" id="CP000561">
    <property type="protein sequence ID" value="ABO09367.1"/>
    <property type="molecule type" value="Genomic_DNA"/>
</dbReference>
<dbReference type="eggNOG" id="arCOG07018">
    <property type="taxonomic scope" value="Archaea"/>
</dbReference>
<dbReference type="PANTHER" id="PTHR36302:SF1">
    <property type="entry name" value="COPPER CHAPERONE PCU(A)C"/>
    <property type="match status" value="1"/>
</dbReference>
<dbReference type="STRING" id="410359.Pcal_1951"/>
<dbReference type="InterPro" id="IPR036182">
    <property type="entry name" value="PCuAC_sf"/>
</dbReference>
<dbReference type="RefSeq" id="WP_011850625.1">
    <property type="nucleotide sequence ID" value="NC_009073.1"/>
</dbReference>
<sequence length="141" mass="15290">MRLNFPLLLLALAAFALAAFLAFAKPYVKDAYLTFVPPDMGMVLFTFVNPSPRPVCIVEVSVGGRPAELHKTEFNGTHAAMVPVDRVCAGPFSTLQFTTLGYHVMFYGNASRVADVVLRLDDGSAISFVAEFREAGGVHVH</sequence>
<evidence type="ECO:0000313" key="1">
    <source>
        <dbReference type="EMBL" id="ABO09367.1"/>
    </source>
</evidence>
<organism evidence="1 2">
    <name type="scientific">Pyrobaculum calidifontis (strain DSM 21063 / JCM 11548 / VA1)</name>
    <dbReference type="NCBI Taxonomy" id="410359"/>
    <lineage>
        <taxon>Archaea</taxon>
        <taxon>Thermoproteota</taxon>
        <taxon>Thermoprotei</taxon>
        <taxon>Thermoproteales</taxon>
        <taxon>Thermoproteaceae</taxon>
        <taxon>Pyrobaculum</taxon>
    </lineage>
</organism>
<dbReference type="InterPro" id="IPR058248">
    <property type="entry name" value="Lxx211020-like"/>
</dbReference>
<protein>
    <recommendedName>
        <fullName evidence="3">Copper chaperone PCu(A)C</fullName>
    </recommendedName>
</protein>
<gene>
    <name evidence="1" type="ordered locus">Pcal_1951</name>
</gene>
<keyword evidence="2" id="KW-1185">Reference proteome</keyword>